<evidence type="ECO:0000256" key="6">
    <source>
        <dbReference type="ARBA" id="ARBA00047942"/>
    </source>
</evidence>
<evidence type="ECO:0000256" key="2">
    <source>
        <dbReference type="ARBA" id="ARBA00011900"/>
    </source>
</evidence>
<accession>A0ABV6SHT0</accession>
<dbReference type="GO" id="GO:0032259">
    <property type="term" value="P:methylation"/>
    <property type="evidence" value="ECO:0007669"/>
    <property type="project" value="UniProtKB-KW"/>
</dbReference>
<organism evidence="8 9">
    <name type="scientific">Azorhizophilus paspali</name>
    <name type="common">Azotobacter paspali</name>
    <dbReference type="NCBI Taxonomy" id="69963"/>
    <lineage>
        <taxon>Bacteria</taxon>
        <taxon>Pseudomonadati</taxon>
        <taxon>Pseudomonadota</taxon>
        <taxon>Gammaproteobacteria</taxon>
        <taxon>Pseudomonadales</taxon>
        <taxon>Pseudomonadaceae</taxon>
        <taxon>Azorhizophilus</taxon>
    </lineage>
</organism>
<dbReference type="GO" id="GO:0008168">
    <property type="term" value="F:methyltransferase activity"/>
    <property type="evidence" value="ECO:0007669"/>
    <property type="project" value="UniProtKB-KW"/>
</dbReference>
<comment type="similarity">
    <text evidence="1">Belongs to the N(4)/N(6)-methyltransferase family.</text>
</comment>
<feature type="domain" description="DNA methylase N-4/N-6" evidence="7">
    <location>
        <begin position="3"/>
        <end position="207"/>
    </location>
</feature>
<name>A0ABV6SHT0_AZOPA</name>
<dbReference type="Pfam" id="PF01555">
    <property type="entry name" value="N6_N4_Mtase"/>
    <property type="match status" value="1"/>
</dbReference>
<dbReference type="EC" id="2.1.1.72" evidence="2"/>
<proteinExistence type="inferred from homology"/>
<evidence type="ECO:0000313" key="8">
    <source>
        <dbReference type="EMBL" id="MFC0709088.1"/>
    </source>
</evidence>
<comment type="catalytic activity">
    <reaction evidence="6">
        <text>a 2'-deoxyadenosine in DNA + S-adenosyl-L-methionine = an N(6)-methyl-2'-deoxyadenosine in DNA + S-adenosyl-L-homocysteine + H(+)</text>
        <dbReference type="Rhea" id="RHEA:15197"/>
        <dbReference type="Rhea" id="RHEA-COMP:12418"/>
        <dbReference type="Rhea" id="RHEA-COMP:12419"/>
        <dbReference type="ChEBI" id="CHEBI:15378"/>
        <dbReference type="ChEBI" id="CHEBI:57856"/>
        <dbReference type="ChEBI" id="CHEBI:59789"/>
        <dbReference type="ChEBI" id="CHEBI:90615"/>
        <dbReference type="ChEBI" id="CHEBI:90616"/>
        <dbReference type="EC" id="2.1.1.72"/>
    </reaction>
</comment>
<sequence length="231" mass="26632">MEMLVPRLILMRELLSKSGSICIHIGMQVSHYVKAVADEIFGKANFNTEIVWSYGAPSGGRAAGNKMVKAHEYLLWYVKNYGEHFHRKEYLPYSEKYIENRFIEVDGHGRGYRTREREKGCFERQYPDESKGVPLSTVWTDVKQLYAHHYIKRKNQETGYDTQKPEDLLERVINSACPENGLVANFFGDSGTTAAVTERLGRRWITIMRKRLIDRNARPFLYPATTICSGA</sequence>
<comment type="caution">
    <text evidence="8">The sequence shown here is derived from an EMBL/GenBank/DDBJ whole genome shotgun (WGS) entry which is preliminary data.</text>
</comment>
<evidence type="ECO:0000256" key="4">
    <source>
        <dbReference type="ARBA" id="ARBA00022679"/>
    </source>
</evidence>
<keyword evidence="3 8" id="KW-0489">Methyltransferase</keyword>
<dbReference type="PRINTS" id="PR00506">
    <property type="entry name" value="D21N6MTFRASE"/>
</dbReference>
<dbReference type="InterPro" id="IPR002295">
    <property type="entry name" value="N4/N6-MTase_EcoPI_Mod-like"/>
</dbReference>
<dbReference type="Gene3D" id="3.40.50.150">
    <property type="entry name" value="Vaccinia Virus protein VP39"/>
    <property type="match status" value="1"/>
</dbReference>
<protein>
    <recommendedName>
        <fullName evidence="2">site-specific DNA-methyltransferase (adenine-specific)</fullName>
        <ecNumber evidence="2">2.1.1.72</ecNumber>
    </recommendedName>
</protein>
<keyword evidence="4" id="KW-0808">Transferase</keyword>
<keyword evidence="9" id="KW-1185">Reference proteome</keyword>
<dbReference type="RefSeq" id="WP_376943745.1">
    <property type="nucleotide sequence ID" value="NZ_CP171449.1"/>
</dbReference>
<gene>
    <name evidence="8" type="ORF">ACFFGX_05595</name>
</gene>
<evidence type="ECO:0000256" key="1">
    <source>
        <dbReference type="ARBA" id="ARBA00006594"/>
    </source>
</evidence>
<evidence type="ECO:0000313" key="9">
    <source>
        <dbReference type="Proteomes" id="UP001589891"/>
    </source>
</evidence>
<keyword evidence="5" id="KW-0949">S-adenosyl-L-methionine</keyword>
<dbReference type="Proteomes" id="UP001589891">
    <property type="component" value="Unassembled WGS sequence"/>
</dbReference>
<dbReference type="SUPFAM" id="SSF53335">
    <property type="entry name" value="S-adenosyl-L-methionine-dependent methyltransferases"/>
    <property type="match status" value="1"/>
</dbReference>
<dbReference type="InterPro" id="IPR002941">
    <property type="entry name" value="DNA_methylase_N4/N6"/>
</dbReference>
<evidence type="ECO:0000256" key="3">
    <source>
        <dbReference type="ARBA" id="ARBA00022603"/>
    </source>
</evidence>
<evidence type="ECO:0000259" key="7">
    <source>
        <dbReference type="Pfam" id="PF01555"/>
    </source>
</evidence>
<dbReference type="EMBL" id="JBHLSS010000036">
    <property type="protein sequence ID" value="MFC0709088.1"/>
    <property type="molecule type" value="Genomic_DNA"/>
</dbReference>
<reference evidence="8 9" key="1">
    <citation type="submission" date="2024-09" db="EMBL/GenBank/DDBJ databases">
        <authorList>
            <person name="Sun Q."/>
            <person name="Mori K."/>
        </authorList>
    </citation>
    <scope>NUCLEOTIDE SEQUENCE [LARGE SCALE GENOMIC DNA]</scope>
    <source>
        <strain evidence="8 9">NCAIM B.01794</strain>
    </source>
</reference>
<dbReference type="InterPro" id="IPR029063">
    <property type="entry name" value="SAM-dependent_MTases_sf"/>
</dbReference>
<evidence type="ECO:0000256" key="5">
    <source>
        <dbReference type="ARBA" id="ARBA00022691"/>
    </source>
</evidence>